<organism evidence="2 3">
    <name type="scientific">Kocuria oceani</name>
    <dbReference type="NCBI Taxonomy" id="988827"/>
    <lineage>
        <taxon>Bacteria</taxon>
        <taxon>Bacillati</taxon>
        <taxon>Actinomycetota</taxon>
        <taxon>Actinomycetes</taxon>
        <taxon>Micrococcales</taxon>
        <taxon>Micrococcaceae</taxon>
        <taxon>Kocuria</taxon>
    </lineage>
</organism>
<dbReference type="InterPro" id="IPR039422">
    <property type="entry name" value="MarR/SlyA-like"/>
</dbReference>
<dbReference type="SMART" id="SM00347">
    <property type="entry name" value="HTH_MARR"/>
    <property type="match status" value="1"/>
</dbReference>
<dbReference type="InterPro" id="IPR036388">
    <property type="entry name" value="WH-like_DNA-bd_sf"/>
</dbReference>
<protein>
    <submittedName>
        <fullName evidence="2">MarR family winged helix-turn-helix transcriptional regulator</fullName>
    </submittedName>
</protein>
<evidence type="ECO:0000259" key="1">
    <source>
        <dbReference type="PROSITE" id="PS50995"/>
    </source>
</evidence>
<dbReference type="EMBL" id="JBHSIW010000007">
    <property type="protein sequence ID" value="MFC4902834.1"/>
    <property type="molecule type" value="Genomic_DNA"/>
</dbReference>
<keyword evidence="3" id="KW-1185">Reference proteome</keyword>
<accession>A0ABV9TGY1</accession>
<dbReference type="Proteomes" id="UP001595797">
    <property type="component" value="Unassembled WGS sequence"/>
</dbReference>
<dbReference type="InterPro" id="IPR036390">
    <property type="entry name" value="WH_DNA-bd_sf"/>
</dbReference>
<gene>
    <name evidence="2" type="ORF">ACFPCS_04555</name>
</gene>
<evidence type="ECO:0000313" key="2">
    <source>
        <dbReference type="EMBL" id="MFC4902834.1"/>
    </source>
</evidence>
<dbReference type="PRINTS" id="PR00598">
    <property type="entry name" value="HTHMARR"/>
</dbReference>
<dbReference type="InterPro" id="IPR000835">
    <property type="entry name" value="HTH_MarR-typ"/>
</dbReference>
<dbReference type="Gene3D" id="1.10.10.10">
    <property type="entry name" value="Winged helix-like DNA-binding domain superfamily/Winged helix DNA-binding domain"/>
    <property type="match status" value="1"/>
</dbReference>
<dbReference type="PROSITE" id="PS50995">
    <property type="entry name" value="HTH_MARR_2"/>
    <property type="match status" value="1"/>
</dbReference>
<dbReference type="RefSeq" id="WP_047802578.1">
    <property type="nucleotide sequence ID" value="NZ_JARAMH010000001.1"/>
</dbReference>
<dbReference type="SUPFAM" id="SSF46785">
    <property type="entry name" value="Winged helix' DNA-binding domain"/>
    <property type="match status" value="1"/>
</dbReference>
<dbReference type="PANTHER" id="PTHR33164">
    <property type="entry name" value="TRANSCRIPTIONAL REGULATOR, MARR FAMILY"/>
    <property type="match status" value="1"/>
</dbReference>
<name>A0ABV9TGY1_9MICC</name>
<comment type="caution">
    <text evidence="2">The sequence shown here is derived from an EMBL/GenBank/DDBJ whole genome shotgun (WGS) entry which is preliminary data.</text>
</comment>
<proteinExistence type="predicted"/>
<reference evidence="3" key="1">
    <citation type="journal article" date="2019" name="Int. J. Syst. Evol. Microbiol.">
        <title>The Global Catalogue of Microorganisms (GCM) 10K type strain sequencing project: providing services to taxonomists for standard genome sequencing and annotation.</title>
        <authorList>
            <consortium name="The Broad Institute Genomics Platform"/>
            <consortium name="The Broad Institute Genome Sequencing Center for Infectious Disease"/>
            <person name="Wu L."/>
            <person name="Ma J."/>
        </authorList>
    </citation>
    <scope>NUCLEOTIDE SEQUENCE [LARGE SCALE GENOMIC DNA]</scope>
    <source>
        <strain evidence="3">CGMCC 4.6946</strain>
    </source>
</reference>
<dbReference type="PANTHER" id="PTHR33164:SF104">
    <property type="entry name" value="TRANSCRIPTIONAL REGULATORY PROTEIN"/>
    <property type="match status" value="1"/>
</dbReference>
<evidence type="ECO:0000313" key="3">
    <source>
        <dbReference type="Proteomes" id="UP001595797"/>
    </source>
</evidence>
<sequence length="173" mass="18911">MTSTRPPERDDVDAIVAQWAQQRPELDTRAMEIFGRIYRLSALMGERMEAVYAPFGISRGEFDVLAALRRAGAPYRLAPKDLARSLMITTGGMTGRLTRLTDAGLIHRVPHPSDKRCLYAELTDAGLETIDQAVAAGVDGQAFVADRLGDEQARALADQLRAALQILTTTPTD</sequence>
<dbReference type="Pfam" id="PF12802">
    <property type="entry name" value="MarR_2"/>
    <property type="match status" value="1"/>
</dbReference>
<feature type="domain" description="HTH marR-type" evidence="1">
    <location>
        <begin position="30"/>
        <end position="165"/>
    </location>
</feature>